<keyword evidence="1" id="KW-0175">Coiled coil</keyword>
<reference evidence="3" key="3">
    <citation type="journal article" date="2023" name="Int. J. Syst. Evol. Microbiol.">
        <title>Sellimonas catena sp. nov., isolated from human faeces.</title>
        <authorList>
            <person name="Hisatomi A."/>
            <person name="Ohkuma M."/>
            <person name="Sakamoto M."/>
        </authorList>
    </citation>
    <scope>NUCLEOTIDE SEQUENCE</scope>
    <source>
        <strain evidence="3">18CBH55</strain>
    </source>
</reference>
<evidence type="ECO:0000256" key="1">
    <source>
        <dbReference type="SAM" id="Coils"/>
    </source>
</evidence>
<feature type="domain" description="Alpha-L-glutamate ligase-related protein ATP-grasp" evidence="2">
    <location>
        <begin position="117"/>
        <end position="314"/>
    </location>
</feature>
<proteinExistence type="predicted"/>
<dbReference type="SUPFAM" id="SSF56059">
    <property type="entry name" value="Glutathione synthetase ATP-binding domain-like"/>
    <property type="match status" value="1"/>
</dbReference>
<accession>A0A9W6CGL5</accession>
<sequence>MGESVIKKFQRIWAESNKTAEGNLPRTMMIMLKEQILCRAGYSRYDYFQCELYRLGILGRREFLNTKRAKKIRDICNKPEACKKFRDKSTFNREFHEYIHRDWLDLRVNNSFEEFQLFVQKHPIFMVKPQFLEGGRGIHKVEIKESTDIKKVYDKLKKEEALLEEIIEQCEELKEFNPSSVNTIRVVTLLDAHNKVHVMSGVLRMGTGNNCADNFHTHGIAATIDVESGIVISSAINRNLERFYIHPQSKKQIIGYKVPMWKEIIETVKQAAYVVPEVKYVGWDLAIGKNNEIIMIEGNDNAARDVQQMPDQKGKWLLYKPYIDELNRMNEG</sequence>
<dbReference type="InterPro" id="IPR039523">
    <property type="entry name" value="RimK-rel_E_lig_ATP-grasp"/>
</dbReference>
<dbReference type="Pfam" id="PF14397">
    <property type="entry name" value="ATPgrasp_ST"/>
    <property type="match status" value="1"/>
</dbReference>
<reference evidence="3" key="2">
    <citation type="submission" date="2022-11" db="EMBL/GenBank/DDBJ databases">
        <title>Draft genome sequence of Sellimonas catena strain 18CBH55.</title>
        <authorList>
            <person name="Atsushi H."/>
            <person name="Moriya O."/>
            <person name="Mitsuo S."/>
        </authorList>
    </citation>
    <scope>NUCLEOTIDE SEQUENCE</scope>
    <source>
        <strain evidence="3">18CBH55</strain>
    </source>
</reference>
<evidence type="ECO:0000313" key="3">
    <source>
        <dbReference type="EMBL" id="GLG91661.1"/>
    </source>
</evidence>
<comment type="caution">
    <text evidence="3">The sequence shown here is derived from an EMBL/GenBank/DDBJ whole genome shotgun (WGS) entry which is preliminary data.</text>
</comment>
<dbReference type="RefSeq" id="WP_281845780.1">
    <property type="nucleotide sequence ID" value="NZ_BSCH01000024.1"/>
</dbReference>
<evidence type="ECO:0000313" key="4">
    <source>
        <dbReference type="Proteomes" id="UP001145094"/>
    </source>
</evidence>
<gene>
    <name evidence="3" type="ORF">Selli2_30880</name>
</gene>
<dbReference type="AlphaFoldDB" id="A0A9W6CGL5"/>
<dbReference type="EMBL" id="BSCH01000024">
    <property type="protein sequence ID" value="GLG91661.1"/>
    <property type="molecule type" value="Genomic_DNA"/>
</dbReference>
<protein>
    <recommendedName>
        <fullName evidence="2">Alpha-L-glutamate ligase-related protein ATP-grasp domain-containing protein</fullName>
    </recommendedName>
</protein>
<dbReference type="Proteomes" id="UP001145094">
    <property type="component" value="Unassembled WGS sequence"/>
</dbReference>
<reference evidence="3" key="1">
    <citation type="submission" date="2022-11" db="EMBL/GenBank/DDBJ databases">
        <title>Draft genome sequence of Sellimonas catena strain 18CBH55.</title>
        <authorList>
            <person name="Hisatomi A."/>
            <person name="Ohkuma M."/>
            <person name="Sakamoto M."/>
        </authorList>
    </citation>
    <scope>NUCLEOTIDE SEQUENCE</scope>
    <source>
        <strain evidence="3">18CBH55</strain>
    </source>
</reference>
<evidence type="ECO:0000259" key="2">
    <source>
        <dbReference type="Pfam" id="PF14397"/>
    </source>
</evidence>
<name>A0A9W6CGL5_9FIRM</name>
<feature type="coiled-coil region" evidence="1">
    <location>
        <begin position="149"/>
        <end position="176"/>
    </location>
</feature>
<organism evidence="3 4">
    <name type="scientific">Sellimonas catena</name>
    <dbReference type="NCBI Taxonomy" id="2994035"/>
    <lineage>
        <taxon>Bacteria</taxon>
        <taxon>Bacillati</taxon>
        <taxon>Bacillota</taxon>
        <taxon>Clostridia</taxon>
        <taxon>Lachnospirales</taxon>
        <taxon>Lachnospiraceae</taxon>
        <taxon>Sellimonas</taxon>
    </lineage>
</organism>